<evidence type="ECO:0000313" key="3">
    <source>
        <dbReference type="WBParaSite" id="TCLT_0000087801-mRNA-1"/>
    </source>
</evidence>
<reference evidence="3" key="1">
    <citation type="submission" date="2017-02" db="UniProtKB">
        <authorList>
            <consortium name="WormBaseParasite"/>
        </authorList>
    </citation>
    <scope>IDENTIFICATION</scope>
</reference>
<organism evidence="3">
    <name type="scientific">Thelazia callipaeda</name>
    <name type="common">Oriental eyeworm</name>
    <name type="synonym">Parasitic nematode</name>
    <dbReference type="NCBI Taxonomy" id="103827"/>
    <lineage>
        <taxon>Eukaryota</taxon>
        <taxon>Metazoa</taxon>
        <taxon>Ecdysozoa</taxon>
        <taxon>Nematoda</taxon>
        <taxon>Chromadorea</taxon>
        <taxon>Rhabditida</taxon>
        <taxon>Spirurina</taxon>
        <taxon>Spiruromorpha</taxon>
        <taxon>Thelazioidea</taxon>
        <taxon>Thelaziidae</taxon>
        <taxon>Thelazia</taxon>
    </lineage>
</organism>
<dbReference type="EMBL" id="UYYF01000082">
    <property type="protein sequence ID" value="VDM96033.1"/>
    <property type="molecule type" value="Genomic_DNA"/>
</dbReference>
<gene>
    <name evidence="1" type="ORF">TCLT_LOCUS879</name>
</gene>
<dbReference type="Proteomes" id="UP000276776">
    <property type="component" value="Unassembled WGS sequence"/>
</dbReference>
<keyword evidence="2" id="KW-1185">Reference proteome</keyword>
<name>A0A0N5CL98_THECL</name>
<dbReference type="OrthoDB" id="5806326at2759"/>
<protein>
    <submittedName>
        <fullName evidence="1 3">Uncharacterized protein</fullName>
    </submittedName>
</protein>
<evidence type="ECO:0000313" key="1">
    <source>
        <dbReference type="EMBL" id="VDM96033.1"/>
    </source>
</evidence>
<sequence>MQSYRIQCRCHNTSTIICSRSRSFPYQPKPIIHESEILPLDTLSHKSETKFEIPFDNSRYYPVTAKPSIGLATQQDYSEINARELPDQSALFPLLPNQILPMVVPQSRLMDITTKPNLDPPCCLLGNCPIDVKCNYPAIVPRNESGKIPDDAIAAIHSCLYFVRFNCHHSYRFTPERTSRKENSYSVPFYFLSILFYCQQQLQFQFSDCATRCYTGRNHKYISKLCDSGGSNSREFVCHKFICDGGKSPFTLRTCAKQQLGCVAGSSICRLSGGEGSCSRCDKNNCNV</sequence>
<reference evidence="1 2" key="2">
    <citation type="submission" date="2018-11" db="EMBL/GenBank/DDBJ databases">
        <authorList>
            <consortium name="Pathogen Informatics"/>
        </authorList>
    </citation>
    <scope>NUCLEOTIDE SEQUENCE [LARGE SCALE GENOMIC DNA]</scope>
</reference>
<accession>A0A0N5CL98</accession>
<dbReference type="WBParaSite" id="TCLT_0000087801-mRNA-1">
    <property type="protein sequence ID" value="TCLT_0000087801-mRNA-1"/>
    <property type="gene ID" value="TCLT_0000087801"/>
</dbReference>
<proteinExistence type="predicted"/>
<evidence type="ECO:0000313" key="2">
    <source>
        <dbReference type="Proteomes" id="UP000276776"/>
    </source>
</evidence>
<dbReference type="AlphaFoldDB" id="A0A0N5CL98"/>